<sequence>MSKRCGECLEKQQALVKRRGAELVRRRLRDLDELDKAEEREKEEKEIEARREAESRQLAATTGGLGGDLSFDFGPLPGPDDLIWATFDFGGGTPQVSGSS</sequence>
<accession>A0A370T9F4</accession>
<evidence type="ECO:0000313" key="2">
    <source>
        <dbReference type="EMBL" id="RDL30189.1"/>
    </source>
</evidence>
<evidence type="ECO:0000256" key="1">
    <source>
        <dbReference type="SAM" id="MobiDB-lite"/>
    </source>
</evidence>
<dbReference type="Proteomes" id="UP000254866">
    <property type="component" value="Unassembled WGS sequence"/>
</dbReference>
<dbReference type="EMBL" id="NPIC01000016">
    <property type="protein sequence ID" value="RDL30189.1"/>
    <property type="molecule type" value="Genomic_DNA"/>
</dbReference>
<feature type="compositionally biased region" description="Basic and acidic residues" evidence="1">
    <location>
        <begin position="37"/>
        <end position="55"/>
    </location>
</feature>
<evidence type="ECO:0000313" key="3">
    <source>
        <dbReference type="Proteomes" id="UP000254866"/>
    </source>
</evidence>
<feature type="region of interest" description="Disordered" evidence="1">
    <location>
        <begin position="34"/>
        <end position="63"/>
    </location>
</feature>
<dbReference type="AlphaFoldDB" id="A0A370T9F4"/>
<comment type="caution">
    <text evidence="2">The sequence shown here is derived from an EMBL/GenBank/DDBJ whole genome shotgun (WGS) entry which is preliminary data.</text>
</comment>
<organism evidence="2 3">
    <name type="scientific">Venustampulla echinocandica</name>
    <dbReference type="NCBI Taxonomy" id="2656787"/>
    <lineage>
        <taxon>Eukaryota</taxon>
        <taxon>Fungi</taxon>
        <taxon>Dikarya</taxon>
        <taxon>Ascomycota</taxon>
        <taxon>Pezizomycotina</taxon>
        <taxon>Leotiomycetes</taxon>
        <taxon>Helotiales</taxon>
        <taxon>Pleuroascaceae</taxon>
        <taxon>Venustampulla</taxon>
    </lineage>
</organism>
<keyword evidence="3" id="KW-1185">Reference proteome</keyword>
<dbReference type="GeneID" id="43603316"/>
<proteinExistence type="predicted"/>
<dbReference type="RefSeq" id="XP_031864797.1">
    <property type="nucleotide sequence ID" value="XM_032019090.1"/>
</dbReference>
<reference evidence="2 3" key="1">
    <citation type="journal article" date="2018" name="IMA Fungus">
        <title>IMA Genome-F 9: Draft genome sequence of Annulohypoxylon stygium, Aspergillus mulundensis, Berkeleyomyces basicola (syn. Thielaviopsis basicola), Ceratocystis smalleyi, two Cercospora beticola strains, Coleophoma cylindrospora, Fusarium fracticaudum, Phialophora cf. hyalina, and Morchella septimelata.</title>
        <authorList>
            <person name="Wingfield B.D."/>
            <person name="Bills G.F."/>
            <person name="Dong Y."/>
            <person name="Huang W."/>
            <person name="Nel W.J."/>
            <person name="Swalarsk-Parry B.S."/>
            <person name="Vaghefi N."/>
            <person name="Wilken P.M."/>
            <person name="An Z."/>
            <person name="de Beer Z.W."/>
            <person name="De Vos L."/>
            <person name="Chen L."/>
            <person name="Duong T.A."/>
            <person name="Gao Y."/>
            <person name="Hammerbacher A."/>
            <person name="Kikkert J.R."/>
            <person name="Li Y."/>
            <person name="Li H."/>
            <person name="Li K."/>
            <person name="Li Q."/>
            <person name="Liu X."/>
            <person name="Ma X."/>
            <person name="Naidoo K."/>
            <person name="Pethybridge S.J."/>
            <person name="Sun J."/>
            <person name="Steenkamp E.T."/>
            <person name="van der Nest M.A."/>
            <person name="van Wyk S."/>
            <person name="Wingfield M.J."/>
            <person name="Xiong C."/>
            <person name="Yue Q."/>
            <person name="Zhang X."/>
        </authorList>
    </citation>
    <scope>NUCLEOTIDE SEQUENCE [LARGE SCALE GENOMIC DNA]</scope>
    <source>
        <strain evidence="2 3">BP 5553</strain>
    </source>
</reference>
<gene>
    <name evidence="2" type="ORF">BP5553_10467</name>
</gene>
<name>A0A370T9F4_9HELO</name>
<protein>
    <submittedName>
        <fullName evidence="2">Uncharacterized protein</fullName>
    </submittedName>
</protein>